<comment type="caution">
    <text evidence="18">The sequence shown here is derived from an EMBL/GenBank/DDBJ whole genome shotgun (WGS) entry which is preliminary data.</text>
</comment>
<dbReference type="Gene3D" id="3.90.226.10">
    <property type="entry name" value="2-enoyl-CoA Hydratase, Chain A, domain 1"/>
    <property type="match status" value="1"/>
</dbReference>
<evidence type="ECO:0000256" key="6">
    <source>
        <dbReference type="ARBA" id="ARBA00022963"/>
    </source>
</evidence>
<dbReference type="PANTHER" id="PTHR23309:SF49">
    <property type="entry name" value="PEROXISOMAL BIFUNCTIONAL ENZYME"/>
    <property type="match status" value="1"/>
</dbReference>
<keyword evidence="6" id="KW-0442">Lipid degradation</keyword>
<sequence>MPAVTVEFAENLAVITINNPPINATSHAVRSGLVDALADIGQNSAVSAIILSCHGKTFVAGADIGEFNQPARDPLLPDVILALEASPMPIIAALHGTVLGGGLEVALGCHYRIASATTRLGFPEVNLGLIPGAGGTVRAPRLIGAENAISLIANGKPISAATALDWGLIDEVTPADNDLLAAAVAFANRVSSLRCPPALATATTNSQHPANIDWESLTAQTAQKARGAIAPVIAVKTIRKNLGLPADQALAHERQQFVALRDGEQSRGLRHIFMAEKNVAKLSATRDITPTDLATIGIIGGGLMGAGIATACLLAGYDVVMIERDDAALASGHENVSRHLQNSLKRGIISPSRFDQLLAKLTGSTNYAALAPTGLVIEAVFEDFAVKKDVFANIAATVGSDTIIASNTSYLDINALAGSVASPERVIGLHFFSPAHIMKLLEVVCTDGANPQTLATALSFARKLGKIAVPTGVCDGFIGNRIMSAYRKQCEYMIEDGAYPEQIDAAMTEFGFPMGLFAMQDMAGLEISWKTRQRQAATRDPAERYVALGDYLCEQGRFGRKTGRGWFMYDDAKSSPRPDPDVTRLIDQESARKGIKRRPFDQIEIINTIISAMQREGDKILQEGVAQTADAIDVVMINGYGFPRFRGGPMFMKHNQASSALQNFTLQARKPSPLR</sequence>
<dbReference type="InterPro" id="IPR036291">
    <property type="entry name" value="NAD(P)-bd_dom_sf"/>
</dbReference>
<dbReference type="SUPFAM" id="SSF48179">
    <property type="entry name" value="6-phosphogluconate dehydrogenase C-terminal domain-like"/>
    <property type="match status" value="2"/>
</dbReference>
<evidence type="ECO:0000256" key="12">
    <source>
        <dbReference type="ARBA" id="ARBA00023239"/>
    </source>
</evidence>
<dbReference type="FunFam" id="1.10.1040.50:FF:000006">
    <property type="entry name" value="Peroxisomal bifunctional enzyme"/>
    <property type="match status" value="1"/>
</dbReference>
<evidence type="ECO:0000256" key="3">
    <source>
        <dbReference type="ARBA" id="ARBA00008750"/>
    </source>
</evidence>
<dbReference type="SUPFAM" id="SSF51735">
    <property type="entry name" value="NAD(P)-binding Rossmann-fold domains"/>
    <property type="match status" value="1"/>
</dbReference>
<dbReference type="InterPro" id="IPR006176">
    <property type="entry name" value="3-OHacyl-CoA_DH_NAD-bd"/>
</dbReference>
<keyword evidence="13" id="KW-0511">Multifunctional enzyme</keyword>
<dbReference type="InterPro" id="IPR018376">
    <property type="entry name" value="Enoyl-CoA_hyd/isom_CS"/>
</dbReference>
<proteinExistence type="inferred from homology"/>
<keyword evidence="12" id="KW-0456">Lyase</keyword>
<dbReference type="GO" id="GO:0006635">
    <property type="term" value="P:fatty acid beta-oxidation"/>
    <property type="evidence" value="ECO:0007669"/>
    <property type="project" value="UniProtKB-UniPathway"/>
</dbReference>
<evidence type="ECO:0000256" key="10">
    <source>
        <dbReference type="ARBA" id="ARBA00023140"/>
    </source>
</evidence>
<keyword evidence="8" id="KW-0520">NAD</keyword>
<dbReference type="SUPFAM" id="SSF52096">
    <property type="entry name" value="ClpP/crotonase"/>
    <property type="match status" value="1"/>
</dbReference>
<keyword evidence="5" id="KW-0276">Fatty acid metabolism</keyword>
<dbReference type="FunFam" id="3.40.50.720:FF:000009">
    <property type="entry name" value="Fatty oxidation complex, alpha subunit"/>
    <property type="match status" value="1"/>
</dbReference>
<evidence type="ECO:0000313" key="19">
    <source>
        <dbReference type="Proteomes" id="UP000233597"/>
    </source>
</evidence>
<dbReference type="UniPathway" id="UPA00659"/>
<organism evidence="18 19">
    <name type="scientific">Thalassospira marina</name>
    <dbReference type="NCBI Taxonomy" id="2048283"/>
    <lineage>
        <taxon>Bacteria</taxon>
        <taxon>Pseudomonadati</taxon>
        <taxon>Pseudomonadota</taxon>
        <taxon>Alphaproteobacteria</taxon>
        <taxon>Rhodospirillales</taxon>
        <taxon>Thalassospiraceae</taxon>
        <taxon>Thalassospira</taxon>
    </lineage>
</organism>
<evidence type="ECO:0000256" key="9">
    <source>
        <dbReference type="ARBA" id="ARBA00023098"/>
    </source>
</evidence>
<comment type="subcellular location">
    <subcellularLocation>
        <location evidence="1">Peroxisome</location>
    </subcellularLocation>
</comment>
<name>A0A2N3KMM7_9PROT</name>
<evidence type="ECO:0000256" key="8">
    <source>
        <dbReference type="ARBA" id="ARBA00023027"/>
    </source>
</evidence>
<comment type="subunit">
    <text evidence="4">Monomer.</text>
</comment>
<dbReference type="Pfam" id="PF02737">
    <property type="entry name" value="3HCDH_N"/>
    <property type="match status" value="1"/>
</dbReference>
<protein>
    <submittedName>
        <fullName evidence="18">3-hydroxyacyl-CoA dehydrogenase</fullName>
    </submittedName>
</protein>
<dbReference type="PANTHER" id="PTHR23309">
    <property type="entry name" value="3-HYDROXYACYL-COA DEHYROGENASE"/>
    <property type="match status" value="1"/>
</dbReference>
<evidence type="ECO:0000259" key="17">
    <source>
        <dbReference type="Pfam" id="PF02737"/>
    </source>
</evidence>
<evidence type="ECO:0000256" key="4">
    <source>
        <dbReference type="ARBA" id="ARBA00011245"/>
    </source>
</evidence>
<reference evidence="18 19" key="1">
    <citation type="submission" date="2017-09" db="EMBL/GenBank/DDBJ databases">
        <title>Biodiversity and function of Thalassospira species in the particle-attached aromatic-hydrocarbon-degrading consortia from the surface seawater of the South China Sea.</title>
        <authorList>
            <person name="Dong C."/>
            <person name="Liu R."/>
            <person name="Shao Z."/>
        </authorList>
    </citation>
    <scope>NUCLEOTIDE SEQUENCE [LARGE SCALE GENOMIC DNA]</scope>
    <source>
        <strain evidence="18 19">CSC1P2</strain>
    </source>
</reference>
<dbReference type="GO" id="GO:0004300">
    <property type="term" value="F:enoyl-CoA hydratase activity"/>
    <property type="evidence" value="ECO:0007669"/>
    <property type="project" value="UniProtKB-ARBA"/>
</dbReference>
<dbReference type="GO" id="GO:0016853">
    <property type="term" value="F:isomerase activity"/>
    <property type="evidence" value="ECO:0007669"/>
    <property type="project" value="UniProtKB-KW"/>
</dbReference>
<dbReference type="Proteomes" id="UP000233597">
    <property type="component" value="Unassembled WGS sequence"/>
</dbReference>
<dbReference type="EMBL" id="NWTK01000013">
    <property type="protein sequence ID" value="PKR51802.1"/>
    <property type="molecule type" value="Genomic_DNA"/>
</dbReference>
<evidence type="ECO:0000313" key="18">
    <source>
        <dbReference type="EMBL" id="PKR51802.1"/>
    </source>
</evidence>
<dbReference type="RefSeq" id="WP_101269196.1">
    <property type="nucleotide sequence ID" value="NZ_NWTK01000013.1"/>
</dbReference>
<dbReference type="GO" id="GO:0070403">
    <property type="term" value="F:NAD+ binding"/>
    <property type="evidence" value="ECO:0007669"/>
    <property type="project" value="InterPro"/>
</dbReference>
<evidence type="ECO:0000256" key="1">
    <source>
        <dbReference type="ARBA" id="ARBA00004275"/>
    </source>
</evidence>
<feature type="domain" description="3-hydroxyacyl-CoA dehydrogenase C-terminal" evidence="16">
    <location>
        <begin position="476"/>
        <end position="569"/>
    </location>
</feature>
<evidence type="ECO:0000256" key="15">
    <source>
        <dbReference type="RuleBase" id="RU003707"/>
    </source>
</evidence>
<dbReference type="CDD" id="cd06558">
    <property type="entry name" value="crotonase-like"/>
    <property type="match status" value="1"/>
</dbReference>
<keyword evidence="9" id="KW-0443">Lipid metabolism</keyword>
<comment type="catalytic activity">
    <reaction evidence="14">
        <text>a (3S)-3-hydroxyacyl-CoA + NAD(+) = a 3-oxoacyl-CoA + NADH + H(+)</text>
        <dbReference type="Rhea" id="RHEA:22432"/>
        <dbReference type="ChEBI" id="CHEBI:15378"/>
        <dbReference type="ChEBI" id="CHEBI:57318"/>
        <dbReference type="ChEBI" id="CHEBI:57540"/>
        <dbReference type="ChEBI" id="CHEBI:57945"/>
        <dbReference type="ChEBI" id="CHEBI:90726"/>
        <dbReference type="EC" id="1.1.1.35"/>
    </reaction>
</comment>
<accession>A0A2N3KMM7</accession>
<dbReference type="GO" id="GO:0003857">
    <property type="term" value="F:(3S)-3-hydroxyacyl-CoA dehydrogenase (NAD+) activity"/>
    <property type="evidence" value="ECO:0007669"/>
    <property type="project" value="UniProtKB-EC"/>
</dbReference>
<comment type="pathway">
    <text evidence="2">Lipid metabolism; fatty acid beta-oxidation.</text>
</comment>
<comment type="similarity">
    <text evidence="3">In the N-terminal section; belongs to the enoyl-CoA hydratase/isomerase family.</text>
</comment>
<gene>
    <name evidence="18" type="ORF">COO20_18310</name>
</gene>
<dbReference type="Gene3D" id="1.10.1040.50">
    <property type="match status" value="1"/>
</dbReference>
<evidence type="ECO:0000256" key="11">
    <source>
        <dbReference type="ARBA" id="ARBA00023235"/>
    </source>
</evidence>
<dbReference type="Pfam" id="PF00378">
    <property type="entry name" value="ECH_1"/>
    <property type="match status" value="1"/>
</dbReference>
<feature type="domain" description="3-hydroxyacyl-CoA dehydrogenase NAD binding" evidence="17">
    <location>
        <begin position="295"/>
        <end position="470"/>
    </location>
</feature>
<dbReference type="Gene3D" id="3.40.50.720">
    <property type="entry name" value="NAD(P)-binding Rossmann-like Domain"/>
    <property type="match status" value="1"/>
</dbReference>
<keyword evidence="7" id="KW-0560">Oxidoreductase</keyword>
<evidence type="ECO:0000256" key="5">
    <source>
        <dbReference type="ARBA" id="ARBA00022832"/>
    </source>
</evidence>
<dbReference type="AlphaFoldDB" id="A0A2N3KMM7"/>
<evidence type="ECO:0000256" key="14">
    <source>
        <dbReference type="ARBA" id="ARBA00049556"/>
    </source>
</evidence>
<comment type="similarity">
    <text evidence="15">Belongs to the enoyl-CoA hydratase/isomerase family.</text>
</comment>
<dbReference type="InterPro" id="IPR008927">
    <property type="entry name" value="6-PGluconate_DH-like_C_sf"/>
</dbReference>
<dbReference type="OrthoDB" id="9771883at2"/>
<evidence type="ECO:0000259" key="16">
    <source>
        <dbReference type="Pfam" id="PF00725"/>
    </source>
</evidence>
<dbReference type="PROSITE" id="PS00166">
    <property type="entry name" value="ENOYL_COA_HYDRATASE"/>
    <property type="match status" value="1"/>
</dbReference>
<evidence type="ECO:0000256" key="13">
    <source>
        <dbReference type="ARBA" id="ARBA00023268"/>
    </source>
</evidence>
<dbReference type="InterPro" id="IPR006108">
    <property type="entry name" value="3HC_DH_C"/>
</dbReference>
<evidence type="ECO:0000256" key="2">
    <source>
        <dbReference type="ARBA" id="ARBA00005005"/>
    </source>
</evidence>
<keyword evidence="11" id="KW-0413">Isomerase</keyword>
<evidence type="ECO:0000256" key="7">
    <source>
        <dbReference type="ARBA" id="ARBA00023002"/>
    </source>
</evidence>
<dbReference type="InterPro" id="IPR029045">
    <property type="entry name" value="ClpP/crotonase-like_dom_sf"/>
</dbReference>
<keyword evidence="10" id="KW-0576">Peroxisome</keyword>
<dbReference type="Pfam" id="PF00725">
    <property type="entry name" value="3HCDH"/>
    <property type="match status" value="1"/>
</dbReference>
<dbReference type="InterPro" id="IPR001753">
    <property type="entry name" value="Enoyl-CoA_hydra/iso"/>
</dbReference>